<comment type="caution">
    <text evidence="1">The sequence shown here is derived from an EMBL/GenBank/DDBJ whole genome shotgun (WGS) entry which is preliminary data.</text>
</comment>
<dbReference type="Proteomes" id="UP001158049">
    <property type="component" value="Unassembled WGS sequence"/>
</dbReference>
<gene>
    <name evidence="1" type="ORF">SAMN06295970_10329</name>
</gene>
<name>A0ABY1Q0F0_9BURK</name>
<proteinExistence type="predicted"/>
<dbReference type="EMBL" id="FXUL01000003">
    <property type="protein sequence ID" value="SMP51517.1"/>
    <property type="molecule type" value="Genomic_DNA"/>
</dbReference>
<evidence type="ECO:0000313" key="1">
    <source>
        <dbReference type="EMBL" id="SMP51517.1"/>
    </source>
</evidence>
<organism evidence="1 2">
    <name type="scientific">Noviherbaspirillum suwonense</name>
    <dbReference type="NCBI Taxonomy" id="1224511"/>
    <lineage>
        <taxon>Bacteria</taxon>
        <taxon>Pseudomonadati</taxon>
        <taxon>Pseudomonadota</taxon>
        <taxon>Betaproteobacteria</taxon>
        <taxon>Burkholderiales</taxon>
        <taxon>Oxalobacteraceae</taxon>
        <taxon>Noviherbaspirillum</taxon>
    </lineage>
</organism>
<protein>
    <submittedName>
        <fullName evidence="1">Uncharacterized protein</fullName>
    </submittedName>
</protein>
<sequence length="112" mass="11500">MTPAISQSAQSAQSDYLESAAPSSQPDLLVSAALHLMSHYGTRPGADAACLKLACVIERHLKALAALPQLSPLMQGTCAQLAEQWASHIDACSPPPARPGLLARALAAGAMA</sequence>
<keyword evidence="2" id="KW-1185">Reference proteome</keyword>
<accession>A0ABY1Q0F0</accession>
<evidence type="ECO:0000313" key="2">
    <source>
        <dbReference type="Proteomes" id="UP001158049"/>
    </source>
</evidence>
<reference evidence="1 2" key="1">
    <citation type="submission" date="2017-05" db="EMBL/GenBank/DDBJ databases">
        <authorList>
            <person name="Varghese N."/>
            <person name="Submissions S."/>
        </authorList>
    </citation>
    <scope>NUCLEOTIDE SEQUENCE [LARGE SCALE GENOMIC DNA]</scope>
    <source>
        <strain evidence="1 2">DSM 26001</strain>
    </source>
</reference>